<evidence type="ECO:0000313" key="4">
    <source>
        <dbReference type="Proteomes" id="UP000198615"/>
    </source>
</evidence>
<keyword evidence="1" id="KW-0175">Coiled coil</keyword>
<dbReference type="NCBIfam" id="TIGR01841">
    <property type="entry name" value="phasin"/>
    <property type="match status" value="1"/>
</dbReference>
<dbReference type="Pfam" id="PF09361">
    <property type="entry name" value="Phasin_2"/>
    <property type="match status" value="1"/>
</dbReference>
<dbReference type="OrthoDB" id="9812006at2"/>
<proteinExistence type="predicted"/>
<keyword evidence="4" id="KW-1185">Reference proteome</keyword>
<dbReference type="InterPro" id="IPR018968">
    <property type="entry name" value="Phasin"/>
</dbReference>
<evidence type="ECO:0000313" key="3">
    <source>
        <dbReference type="EMBL" id="SDF27436.1"/>
    </source>
</evidence>
<dbReference type="RefSeq" id="WP_028793843.1">
    <property type="nucleotide sequence ID" value="NZ_FNBW01000002.1"/>
</dbReference>
<protein>
    <submittedName>
        <fullName evidence="3">Phasin family protein</fullName>
    </submittedName>
</protein>
<dbReference type="EMBL" id="FNBW01000002">
    <property type="protein sequence ID" value="SDF27436.1"/>
    <property type="molecule type" value="Genomic_DNA"/>
</dbReference>
<feature type="coiled-coil region" evidence="1">
    <location>
        <begin position="91"/>
        <end position="125"/>
    </location>
</feature>
<dbReference type="InterPro" id="IPR010127">
    <property type="entry name" value="Phasin_subfam-1"/>
</dbReference>
<name>A0A8G2BFE2_9PROT</name>
<feature type="domain" description="Phasin" evidence="2">
    <location>
        <begin position="31"/>
        <end position="127"/>
    </location>
</feature>
<comment type="caution">
    <text evidence="3">The sequence shown here is derived from an EMBL/GenBank/DDBJ whole genome shotgun (WGS) entry which is preliminary data.</text>
</comment>
<dbReference type="Proteomes" id="UP000198615">
    <property type="component" value="Unassembled WGS sequence"/>
</dbReference>
<gene>
    <name evidence="3" type="ORF">SAMN05660686_00852</name>
</gene>
<evidence type="ECO:0000259" key="2">
    <source>
        <dbReference type="Pfam" id="PF09361"/>
    </source>
</evidence>
<evidence type="ECO:0000256" key="1">
    <source>
        <dbReference type="SAM" id="Coils"/>
    </source>
</evidence>
<reference evidence="3 4" key="1">
    <citation type="submission" date="2016-10" db="EMBL/GenBank/DDBJ databases">
        <authorList>
            <person name="Varghese N."/>
            <person name="Submissions S."/>
        </authorList>
    </citation>
    <scope>NUCLEOTIDE SEQUENCE [LARGE SCALE GENOMIC DNA]</scope>
    <source>
        <strain evidence="3 4">DSM 18839</strain>
    </source>
</reference>
<accession>A0A8G2BFE2</accession>
<dbReference type="AlphaFoldDB" id="A0A8G2BFE2"/>
<sequence>MAEFKNPFMDFDVQKMMGEFKIPNVDVDGIVAAHKKNFDAIAQANQIAAEGMQAIMKRQSEIAQAAIVEVQSNLQAIATQGAPEEKLAQQASIAKSTLEQALGNLKELQEMVAKSNAEASGIINKRIMESLDEVKTAIEKTKS</sequence>
<organism evidence="3 4">
    <name type="scientific">Thalassobaculum litoreum DSM 18839</name>
    <dbReference type="NCBI Taxonomy" id="1123362"/>
    <lineage>
        <taxon>Bacteria</taxon>
        <taxon>Pseudomonadati</taxon>
        <taxon>Pseudomonadota</taxon>
        <taxon>Alphaproteobacteria</taxon>
        <taxon>Rhodospirillales</taxon>
        <taxon>Thalassobaculaceae</taxon>
        <taxon>Thalassobaculum</taxon>
    </lineage>
</organism>